<evidence type="ECO:0000259" key="1">
    <source>
        <dbReference type="Pfam" id="PF25373"/>
    </source>
</evidence>
<dbReference type="WBParaSite" id="EN70_1846">
    <property type="protein sequence ID" value="EN70_1846"/>
    <property type="gene ID" value="EN70_1846"/>
</dbReference>
<sequence>MSEKNNSTRKKLNKFGKITFQDGFYLAAVANNGKKTAALVYGIARNVWIRVKCRLETIDELTKRFYLATPEETEQVWKDLFEGSNKTCQHNYFHGRCRNEAMDVYCETGRRTRTHFVLSVFRDHKPMKKSDY</sequence>
<dbReference type="InterPro" id="IPR057332">
    <property type="entry name" value="SBNO_a/b_dom"/>
</dbReference>
<evidence type="ECO:0000313" key="3">
    <source>
        <dbReference type="WBParaSite" id="EN70_1846"/>
    </source>
</evidence>
<dbReference type="Proteomes" id="UP000095285">
    <property type="component" value="Unassembled WGS sequence"/>
</dbReference>
<feature type="domain" description="SBNO alpha/beta" evidence="1">
    <location>
        <begin position="20"/>
        <end position="111"/>
    </location>
</feature>
<evidence type="ECO:0000313" key="2">
    <source>
        <dbReference type="Proteomes" id="UP000095285"/>
    </source>
</evidence>
<dbReference type="eggNOG" id="KOG1513">
    <property type="taxonomic scope" value="Eukaryota"/>
</dbReference>
<dbReference type="AlphaFoldDB" id="A0A1I7VF42"/>
<proteinExistence type="predicted"/>
<accession>A0A1I7VF42</accession>
<keyword evidence="2" id="KW-1185">Reference proteome</keyword>
<organism evidence="2 3">
    <name type="scientific">Loa loa</name>
    <name type="common">Eye worm</name>
    <name type="synonym">Filaria loa</name>
    <dbReference type="NCBI Taxonomy" id="7209"/>
    <lineage>
        <taxon>Eukaryota</taxon>
        <taxon>Metazoa</taxon>
        <taxon>Ecdysozoa</taxon>
        <taxon>Nematoda</taxon>
        <taxon>Chromadorea</taxon>
        <taxon>Rhabditida</taxon>
        <taxon>Spirurina</taxon>
        <taxon>Spiruromorpha</taxon>
        <taxon>Filarioidea</taxon>
        <taxon>Onchocercidae</taxon>
        <taxon>Loa</taxon>
    </lineage>
</organism>
<reference evidence="2" key="1">
    <citation type="submission" date="2012-04" db="EMBL/GenBank/DDBJ databases">
        <title>The Genome Sequence of Loa loa.</title>
        <authorList>
            <consortium name="The Broad Institute Genome Sequencing Platform"/>
            <consortium name="Broad Institute Genome Sequencing Center for Infectious Disease"/>
            <person name="Nutman T.B."/>
            <person name="Fink D.L."/>
            <person name="Russ C."/>
            <person name="Young S."/>
            <person name="Zeng Q."/>
            <person name="Gargeya S."/>
            <person name="Alvarado L."/>
            <person name="Berlin A."/>
            <person name="Chapman S.B."/>
            <person name="Chen Z."/>
            <person name="Freedman E."/>
            <person name="Gellesch M."/>
            <person name="Goldberg J."/>
            <person name="Griggs A."/>
            <person name="Gujja S."/>
            <person name="Heilman E.R."/>
            <person name="Heiman D."/>
            <person name="Howarth C."/>
            <person name="Mehta T."/>
            <person name="Neiman D."/>
            <person name="Pearson M."/>
            <person name="Roberts A."/>
            <person name="Saif S."/>
            <person name="Shea T."/>
            <person name="Shenoy N."/>
            <person name="Sisk P."/>
            <person name="Stolte C."/>
            <person name="Sykes S."/>
            <person name="White J."/>
            <person name="Yandava C."/>
            <person name="Haas B."/>
            <person name="Henn M.R."/>
            <person name="Nusbaum C."/>
            <person name="Birren B."/>
        </authorList>
    </citation>
    <scope>NUCLEOTIDE SEQUENCE [LARGE SCALE GENOMIC DNA]</scope>
</reference>
<dbReference type="Pfam" id="PF25373">
    <property type="entry name" value="SBNO"/>
    <property type="match status" value="1"/>
</dbReference>
<reference evidence="3" key="2">
    <citation type="submission" date="2016-11" db="UniProtKB">
        <authorList>
            <consortium name="WormBaseParasite"/>
        </authorList>
    </citation>
    <scope>IDENTIFICATION</scope>
</reference>
<protein>
    <submittedName>
        <fullName evidence="3">HNH endonuclease</fullName>
    </submittedName>
</protein>
<name>A0A1I7VF42_LOALO</name>